<protein>
    <submittedName>
        <fullName evidence="11">Insulinase family protein</fullName>
    </submittedName>
</protein>
<sequence length="930" mass="108135">MSILKHTVLFCIARMLIFFVFARTFSQHQYSTEKTLRNSFSYYIQQNNYPTQNTLFYLVVKTGSIQENEHQLGYAHFLEHMAFKGGKRFKNKPFTQYLTAQGLQIGVHYNAVTNYDYTLYTIEFPKKENYEMQQKTMAFFADILDGLHLNKQQIATEKKIVLEEKRIANLPSNHYNFKLGNSLYLQRLAIGTDSSINNISQKKLKTFYNQWYQPKNARIFVVGNIDTTATETLIKNTFATIKNNNTTTKKADKQLYKHLTSDVLTDTIQSKSESKVHLEWALAQDFTNLEDQVSKEIANQLFNRILENRLDSLAKNDVKYLSIGLNYFVADVGYSSISYNAKSDIKQGVENVLQEIQRLALHQISEKELQFYVNKALKNIKNRQPKKVSSYQIINTVVDSYLGINFAMPTNQKNELKRVILRKITPEIIKKIAKNRLESNKLRVFIEPSQYPKESLSLREFEQIKAKISEKKLQPIPFDFSEEKKKKKEKHNTVYKLKTPVLKAQKPKQKSYYKNLGITKLHYKNGVKVYLKPIKNHSNEVKVAGVANGGTSIIPDSLYYQYEFAVSYMELGGIANLNPKQLESYNEDKNFGVSFMISEYERNIYGYSKTNQVNEFLKYLYLKMTKATVDTVEFKSVIKDEIKTLEKQKRTIFEPNTYNEKVAELKNVFFPNRKSATTINNFKKLDIFKMQEFYNTAFNNANHWKFIITGNFSIDSITPSLNIYFGNLRKGKNLENNNLFNKNSFKKALKIPLKKDNKIATTTFLFYGRYKPTIKNSVLASLAEKYLRSKITKVLREEHGLVYTPITAIKKNIHPKPFSILEIQYSCKPENSAKAKQIVIQSLEKTIETILTKEELSSYKKGLLLQYNAVLTSSNSYNWNFNILKSLSNNENIGELEYFPDILHKISTKDLQSFIKKTIDFKNMKIIYED</sequence>
<dbReference type="InterPro" id="IPR001431">
    <property type="entry name" value="Pept_M16_Zn_BS"/>
</dbReference>
<evidence type="ECO:0000256" key="7">
    <source>
        <dbReference type="ARBA" id="ARBA00023049"/>
    </source>
</evidence>
<proteinExistence type="inferred from homology"/>
<keyword evidence="12" id="KW-1185">Reference proteome</keyword>
<dbReference type="SUPFAM" id="SSF63411">
    <property type="entry name" value="LuxS/MPP-like metallohydrolase"/>
    <property type="match status" value="3"/>
</dbReference>
<dbReference type="GO" id="GO:0006508">
    <property type="term" value="P:proteolysis"/>
    <property type="evidence" value="ECO:0007669"/>
    <property type="project" value="UniProtKB-KW"/>
</dbReference>
<keyword evidence="5" id="KW-0378">Hydrolase</keyword>
<evidence type="ECO:0000256" key="8">
    <source>
        <dbReference type="RuleBase" id="RU004447"/>
    </source>
</evidence>
<dbReference type="Proteomes" id="UP000663920">
    <property type="component" value="Chromosome"/>
</dbReference>
<evidence type="ECO:0000313" key="12">
    <source>
        <dbReference type="Proteomes" id="UP000663920"/>
    </source>
</evidence>
<evidence type="ECO:0000259" key="10">
    <source>
        <dbReference type="Pfam" id="PF05193"/>
    </source>
</evidence>
<gene>
    <name evidence="11" type="ORF">J3359_00820</name>
</gene>
<dbReference type="InterPro" id="IPR050626">
    <property type="entry name" value="Peptidase_M16"/>
</dbReference>
<dbReference type="GO" id="GO:0004222">
    <property type="term" value="F:metalloendopeptidase activity"/>
    <property type="evidence" value="ECO:0007669"/>
    <property type="project" value="InterPro"/>
</dbReference>
<dbReference type="RefSeq" id="WP_208078822.1">
    <property type="nucleotide sequence ID" value="NZ_CP071869.1"/>
</dbReference>
<keyword evidence="3" id="KW-0645">Protease</keyword>
<comment type="similarity">
    <text evidence="2 8">Belongs to the peptidase M16 family.</text>
</comment>
<dbReference type="GO" id="GO:0046872">
    <property type="term" value="F:metal ion binding"/>
    <property type="evidence" value="ECO:0007669"/>
    <property type="project" value="UniProtKB-KW"/>
</dbReference>
<dbReference type="Gene3D" id="3.30.830.10">
    <property type="entry name" value="Metalloenzyme, LuxS/M16 peptidase-like"/>
    <property type="match status" value="4"/>
</dbReference>
<keyword evidence="6" id="KW-0862">Zinc</keyword>
<feature type="domain" description="Peptidase M16 C-terminal" evidence="10">
    <location>
        <begin position="689"/>
        <end position="863"/>
    </location>
</feature>
<dbReference type="Pfam" id="PF00675">
    <property type="entry name" value="Peptidase_M16"/>
    <property type="match status" value="1"/>
</dbReference>
<feature type="domain" description="Peptidase M16 C-terminal" evidence="10">
    <location>
        <begin position="198"/>
        <end position="374"/>
    </location>
</feature>
<dbReference type="KEGG" id="pcea:J3359_00820"/>
<evidence type="ECO:0000256" key="2">
    <source>
        <dbReference type="ARBA" id="ARBA00007261"/>
    </source>
</evidence>
<keyword evidence="7" id="KW-0482">Metalloprotease</keyword>
<reference evidence="11 12" key="1">
    <citation type="submission" date="2021-03" db="EMBL/GenBank/DDBJ databases">
        <title>Complete genome of Polaribacter_sp.SM13.</title>
        <authorList>
            <person name="Jeong S.W."/>
            <person name="Bae J.W."/>
        </authorList>
    </citation>
    <scope>NUCLEOTIDE SEQUENCE [LARGE SCALE GENOMIC DNA]</scope>
    <source>
        <strain evidence="11 12">SM13</strain>
    </source>
</reference>
<evidence type="ECO:0000256" key="6">
    <source>
        <dbReference type="ARBA" id="ARBA00022833"/>
    </source>
</evidence>
<dbReference type="PROSITE" id="PS00143">
    <property type="entry name" value="INSULINASE"/>
    <property type="match status" value="1"/>
</dbReference>
<comment type="cofactor">
    <cofactor evidence="1">
        <name>Zn(2+)</name>
        <dbReference type="ChEBI" id="CHEBI:29105"/>
    </cofactor>
</comment>
<accession>A0A975CNI3</accession>
<evidence type="ECO:0000256" key="1">
    <source>
        <dbReference type="ARBA" id="ARBA00001947"/>
    </source>
</evidence>
<organism evidence="11 12">
    <name type="scientific">Polaribacter cellanae</name>
    <dbReference type="NCBI Taxonomy" id="2818493"/>
    <lineage>
        <taxon>Bacteria</taxon>
        <taxon>Pseudomonadati</taxon>
        <taxon>Bacteroidota</taxon>
        <taxon>Flavobacteriia</taxon>
        <taxon>Flavobacteriales</taxon>
        <taxon>Flavobacteriaceae</taxon>
    </lineage>
</organism>
<dbReference type="PANTHER" id="PTHR43690">
    <property type="entry name" value="NARDILYSIN"/>
    <property type="match status" value="1"/>
</dbReference>
<evidence type="ECO:0000256" key="3">
    <source>
        <dbReference type="ARBA" id="ARBA00022670"/>
    </source>
</evidence>
<keyword evidence="4" id="KW-0479">Metal-binding</keyword>
<dbReference type="EMBL" id="CP071869">
    <property type="protein sequence ID" value="QTE22848.1"/>
    <property type="molecule type" value="Genomic_DNA"/>
</dbReference>
<evidence type="ECO:0000256" key="4">
    <source>
        <dbReference type="ARBA" id="ARBA00022723"/>
    </source>
</evidence>
<name>A0A975CNI3_9FLAO</name>
<dbReference type="InterPro" id="IPR007863">
    <property type="entry name" value="Peptidase_M16_C"/>
</dbReference>
<evidence type="ECO:0000256" key="5">
    <source>
        <dbReference type="ARBA" id="ARBA00022801"/>
    </source>
</evidence>
<dbReference type="AlphaFoldDB" id="A0A975CNI3"/>
<feature type="domain" description="Peptidase M16 N-terminal" evidence="9">
    <location>
        <begin position="45"/>
        <end position="165"/>
    </location>
</feature>
<evidence type="ECO:0000313" key="11">
    <source>
        <dbReference type="EMBL" id="QTE22848.1"/>
    </source>
</evidence>
<dbReference type="PANTHER" id="PTHR43690:SF17">
    <property type="entry name" value="PROTEIN YHJJ"/>
    <property type="match status" value="1"/>
</dbReference>
<dbReference type="Pfam" id="PF05193">
    <property type="entry name" value="Peptidase_M16_C"/>
    <property type="match status" value="2"/>
</dbReference>
<evidence type="ECO:0000259" key="9">
    <source>
        <dbReference type="Pfam" id="PF00675"/>
    </source>
</evidence>
<dbReference type="InterPro" id="IPR011249">
    <property type="entry name" value="Metalloenz_LuxS/M16"/>
</dbReference>
<dbReference type="InterPro" id="IPR011765">
    <property type="entry name" value="Pept_M16_N"/>
</dbReference>